<dbReference type="InterPro" id="IPR036514">
    <property type="entry name" value="SGNH_hydro_sf"/>
</dbReference>
<dbReference type="Proteomes" id="UP001597526">
    <property type="component" value="Unassembled WGS sequence"/>
</dbReference>
<dbReference type="GO" id="GO:0016787">
    <property type="term" value="F:hydrolase activity"/>
    <property type="evidence" value="ECO:0007669"/>
    <property type="project" value="UniProtKB-KW"/>
</dbReference>
<dbReference type="RefSeq" id="WP_377766339.1">
    <property type="nucleotide sequence ID" value="NZ_JBHULB010000008.1"/>
</dbReference>
<evidence type="ECO:0000313" key="2">
    <source>
        <dbReference type="EMBL" id="MFD2586778.1"/>
    </source>
</evidence>
<sequence>MLLKRRFFLLFLLISNFQLSIASKALFVDNPYQNLKVLFIGNSLTYTNNLPELVKKEALLQDIRLEMTMIAYPNYALIDHLNDGDIQKLIAENNYDFVVVQQGPSSQAEGKKMLLEDGAKIKKLCQDNGAEMVYFMVWPSKQYYYTYDDVIKNHIHAATSNEALLAPVGAIWKMHFDKTNDYSYYGADGFHPSLIGSKIAAKVISKTICKQSAIYGNKD</sequence>
<accession>A0ABW5MX88</accession>
<proteinExistence type="predicted"/>
<name>A0ABW5MX88_9FLAO</name>
<evidence type="ECO:0000313" key="3">
    <source>
        <dbReference type="Proteomes" id="UP001597526"/>
    </source>
</evidence>
<keyword evidence="2" id="KW-0378">Hydrolase</keyword>
<feature type="chain" id="PRO_5046598003" evidence="1">
    <location>
        <begin position="28"/>
        <end position="219"/>
    </location>
</feature>
<protein>
    <submittedName>
        <fullName evidence="2">SGNH/GDSL hydrolase family protein</fullName>
    </submittedName>
</protein>
<comment type="caution">
    <text evidence="2">The sequence shown here is derived from an EMBL/GenBank/DDBJ whole genome shotgun (WGS) entry which is preliminary data.</text>
</comment>
<reference evidence="3" key="1">
    <citation type="journal article" date="2019" name="Int. J. Syst. Evol. Microbiol.">
        <title>The Global Catalogue of Microorganisms (GCM) 10K type strain sequencing project: providing services to taxonomists for standard genome sequencing and annotation.</title>
        <authorList>
            <consortium name="The Broad Institute Genomics Platform"/>
            <consortium name="The Broad Institute Genome Sequencing Center for Infectious Disease"/>
            <person name="Wu L."/>
            <person name="Ma J."/>
        </authorList>
    </citation>
    <scope>NUCLEOTIDE SEQUENCE [LARGE SCALE GENOMIC DNA]</scope>
    <source>
        <strain evidence="3">KCTC 52368</strain>
    </source>
</reference>
<keyword evidence="1" id="KW-0732">Signal</keyword>
<organism evidence="2 3">
    <name type="scientific">Croceitalea marina</name>
    <dbReference type="NCBI Taxonomy" id="1775166"/>
    <lineage>
        <taxon>Bacteria</taxon>
        <taxon>Pseudomonadati</taxon>
        <taxon>Bacteroidota</taxon>
        <taxon>Flavobacteriia</taxon>
        <taxon>Flavobacteriales</taxon>
        <taxon>Flavobacteriaceae</taxon>
        <taxon>Croceitalea</taxon>
    </lineage>
</organism>
<keyword evidence="3" id="KW-1185">Reference proteome</keyword>
<evidence type="ECO:0000256" key="1">
    <source>
        <dbReference type="SAM" id="SignalP"/>
    </source>
</evidence>
<dbReference type="Gene3D" id="3.40.50.1110">
    <property type="entry name" value="SGNH hydrolase"/>
    <property type="match status" value="1"/>
</dbReference>
<feature type="signal peptide" evidence="1">
    <location>
        <begin position="1"/>
        <end position="27"/>
    </location>
</feature>
<dbReference type="SUPFAM" id="SSF52266">
    <property type="entry name" value="SGNH hydrolase"/>
    <property type="match status" value="1"/>
</dbReference>
<dbReference type="EMBL" id="JBHULB010000008">
    <property type="protein sequence ID" value="MFD2586778.1"/>
    <property type="molecule type" value="Genomic_DNA"/>
</dbReference>
<gene>
    <name evidence="2" type="ORF">ACFSQJ_07540</name>
</gene>